<dbReference type="Pfam" id="PF02368">
    <property type="entry name" value="Big_2"/>
    <property type="match status" value="1"/>
</dbReference>
<evidence type="ECO:0000256" key="1">
    <source>
        <dbReference type="SAM" id="MobiDB-lite"/>
    </source>
</evidence>
<proteinExistence type="predicted"/>
<protein>
    <recommendedName>
        <fullName evidence="3">BIG2 domain-containing protein</fullName>
    </recommendedName>
</protein>
<dbReference type="AlphaFoldDB" id="K9E5Y2"/>
<feature type="domain" description="BIG2" evidence="3">
    <location>
        <begin position="114"/>
        <end position="192"/>
    </location>
</feature>
<keyword evidence="5" id="KW-1185">Reference proteome</keyword>
<dbReference type="InterPro" id="IPR008964">
    <property type="entry name" value="Invasin/intimin_cell_adhesion"/>
</dbReference>
<dbReference type="InterPro" id="IPR003343">
    <property type="entry name" value="Big_2"/>
</dbReference>
<dbReference type="EMBL" id="ADLF01000008">
    <property type="protein sequence ID" value="EKU91236.1"/>
    <property type="molecule type" value="Genomic_DNA"/>
</dbReference>
<gene>
    <name evidence="4" type="ORF">HMPREF9447_01426</name>
</gene>
<keyword evidence="2" id="KW-0472">Membrane</keyword>
<evidence type="ECO:0000256" key="2">
    <source>
        <dbReference type="SAM" id="Phobius"/>
    </source>
</evidence>
<evidence type="ECO:0000259" key="3">
    <source>
        <dbReference type="SMART" id="SM00635"/>
    </source>
</evidence>
<dbReference type="OrthoDB" id="1100624at2"/>
<evidence type="ECO:0000313" key="4">
    <source>
        <dbReference type="EMBL" id="EKU91236.1"/>
    </source>
</evidence>
<dbReference type="Proteomes" id="UP000009872">
    <property type="component" value="Unassembled WGS sequence"/>
</dbReference>
<dbReference type="HOGENOM" id="CLU_989224_0_0_10"/>
<dbReference type="SMART" id="SM00635">
    <property type="entry name" value="BID_2"/>
    <property type="match status" value="1"/>
</dbReference>
<organism evidence="4 5">
    <name type="scientific">Bacteroides oleiciplenus YIT 12058</name>
    <dbReference type="NCBI Taxonomy" id="742727"/>
    <lineage>
        <taxon>Bacteria</taxon>
        <taxon>Pseudomonadati</taxon>
        <taxon>Bacteroidota</taxon>
        <taxon>Bacteroidia</taxon>
        <taxon>Bacteroidales</taxon>
        <taxon>Bacteroidaceae</taxon>
        <taxon>Bacteroides</taxon>
    </lineage>
</organism>
<keyword evidence="2" id="KW-0812">Transmembrane</keyword>
<dbReference type="SUPFAM" id="SSF49373">
    <property type="entry name" value="Invasin/intimin cell-adhesion fragments"/>
    <property type="match status" value="1"/>
</dbReference>
<feature type="transmembrane region" description="Helical" evidence="2">
    <location>
        <begin position="59"/>
        <end position="78"/>
    </location>
</feature>
<feature type="region of interest" description="Disordered" evidence="1">
    <location>
        <begin position="83"/>
        <end position="107"/>
    </location>
</feature>
<accession>K9E5Y2</accession>
<evidence type="ECO:0000313" key="5">
    <source>
        <dbReference type="Proteomes" id="UP000009872"/>
    </source>
</evidence>
<keyword evidence="2" id="KW-1133">Transmembrane helix</keyword>
<dbReference type="PATRIC" id="fig|742727.4.peg.1444"/>
<reference evidence="4 5" key="1">
    <citation type="submission" date="2012-09" db="EMBL/GenBank/DDBJ databases">
        <title>The Genome Sequence of Bacteroides oleiciplenus YIT 12058.</title>
        <authorList>
            <consortium name="The Broad Institute Genome Sequencing Platform"/>
            <person name="Earl A."/>
            <person name="Ward D."/>
            <person name="Feldgarden M."/>
            <person name="Gevers D."/>
            <person name="Morotomi M."/>
            <person name="Walker B."/>
            <person name="Young S.K."/>
            <person name="Zeng Q."/>
            <person name="Gargeya S."/>
            <person name="Fitzgerald M."/>
            <person name="Haas B."/>
            <person name="Abouelleil A."/>
            <person name="Alvarado L."/>
            <person name="Arachchi H.M."/>
            <person name="Berlin A.M."/>
            <person name="Chapman S.B."/>
            <person name="Goldberg J."/>
            <person name="Griggs A."/>
            <person name="Gujja S."/>
            <person name="Hansen M."/>
            <person name="Howarth C."/>
            <person name="Imamovic A."/>
            <person name="Larimer J."/>
            <person name="McCowen C."/>
            <person name="Montmayeur A."/>
            <person name="Murphy C."/>
            <person name="Neiman D."/>
            <person name="Pearson M."/>
            <person name="Priest M."/>
            <person name="Roberts A."/>
            <person name="Saif S."/>
            <person name="Shea T."/>
            <person name="Sisk P."/>
            <person name="Sykes S."/>
            <person name="Wortman J."/>
            <person name="Nusbaum C."/>
            <person name="Birren B."/>
        </authorList>
    </citation>
    <scope>NUCLEOTIDE SEQUENCE [LARGE SCALE GENOMIC DNA]</scope>
    <source>
        <strain evidence="4 5">YIT 12058</strain>
    </source>
</reference>
<dbReference type="Gene3D" id="2.60.40.1080">
    <property type="match status" value="1"/>
</dbReference>
<comment type="caution">
    <text evidence="4">The sequence shown here is derived from an EMBL/GenBank/DDBJ whole genome shotgun (WGS) entry which is preliminary data.</text>
</comment>
<name>K9E5Y2_9BACE</name>
<dbReference type="eggNOG" id="COG5492">
    <property type="taxonomic scope" value="Bacteria"/>
</dbReference>
<dbReference type="STRING" id="742727.HMPREF9447_01426"/>
<sequence length="281" mass="29065">MAKKNPNVKYGRCNNIGNCSKANAKEIIEIPLGEDFVCPECGGALSEVVGDPGTKSKMVIIGVAAVVVLGGIGLYLGLSGGGTTAKPVETEQTDPVTPPGGSPTGNGVVEPVVAVEAIVIKETEKDLQLAAGDEAQLTVELSPIGASDKLSWTSSDDAVATVSESGLVTAVKAGRATVKVSTSESAKSASVDVTVKKDAPARINLPYGYFEGPTNDGGKPNGFGIAYVTKSYSLDLKNRDKETLDLKPGDKIMNAKFKDGNLQQGELQRKDGTRKTIQIGG</sequence>
<dbReference type="RefSeq" id="WP_009128994.1">
    <property type="nucleotide sequence ID" value="NZ_JH992940.1"/>
</dbReference>